<dbReference type="PANTHER" id="PTHR33159:SF6">
    <property type="entry name" value="RPM1-INTERACTING PROTEIN 4"/>
    <property type="match status" value="1"/>
</dbReference>
<dbReference type="AlphaFoldDB" id="A0A6L5BEP8"/>
<evidence type="ECO:0000313" key="3">
    <source>
        <dbReference type="EMBL" id="KAF1002584.1"/>
    </source>
</evidence>
<dbReference type="InterPro" id="IPR040387">
    <property type="entry name" value="RIN4/NOI4"/>
</dbReference>
<evidence type="ECO:0000259" key="2">
    <source>
        <dbReference type="Pfam" id="PF05627"/>
    </source>
</evidence>
<dbReference type="EMBL" id="WRXP01000827">
    <property type="protein sequence ID" value="KAF1002584.1"/>
    <property type="molecule type" value="Genomic_DNA"/>
</dbReference>
<protein>
    <recommendedName>
        <fullName evidence="2">RIN4 pathogenic type III effector avirulence factor Avr cleavage site domain-containing protein</fullName>
    </recommendedName>
</protein>
<sequence length="157" mass="16998">VEQSPLPPHHQTRTGNKGSGVSSPSWERKGSSEGTHGLAPFTPGRSRLRSSVTGGDETPDYGPVVPKFGDWDESDPSAGEGYTHIFNKVREEKLSETGKVPIVPTETSYPSTGQRQYARSSSKVLLNLEVRSFSSSTVSKLINCISKKLANYVTVMS</sequence>
<accession>A0A6L5BEP8</accession>
<evidence type="ECO:0000313" key="4">
    <source>
        <dbReference type="Proteomes" id="UP000593563"/>
    </source>
</evidence>
<dbReference type="Proteomes" id="UP000593563">
    <property type="component" value="Unassembled WGS sequence"/>
</dbReference>
<gene>
    <name evidence="3" type="ORF">AG4045_025184</name>
</gene>
<keyword evidence="4" id="KW-1185">Reference proteome</keyword>
<feature type="domain" description="RIN4 pathogenic type III effector avirulence factor Avr cleavage site" evidence="2">
    <location>
        <begin position="62"/>
        <end position="93"/>
    </location>
</feature>
<dbReference type="GO" id="GO:0005886">
    <property type="term" value="C:plasma membrane"/>
    <property type="evidence" value="ECO:0007669"/>
    <property type="project" value="TreeGrafter"/>
</dbReference>
<reference evidence="3" key="1">
    <citation type="submission" date="2020-01" db="EMBL/GenBank/DDBJ databases">
        <title>The Celery Genome Sequence Reveals Sequential Paleo-tetraploidization, Resistance Gene Elimination, Karyotype Evolution, and Functional Innovation in Apiales.</title>
        <authorList>
            <person name="Song X."/>
        </authorList>
    </citation>
    <scope>NUCLEOTIDE SEQUENCE</scope>
    <source>
        <tissue evidence="3">Leaf</tissue>
    </source>
</reference>
<comment type="caution">
    <text evidence="3">The sequence shown here is derived from an EMBL/GenBank/DDBJ whole genome shotgun (WGS) entry which is preliminary data.</text>
</comment>
<organism evidence="3 4">
    <name type="scientific">Apium graveolens</name>
    <name type="common">Celery</name>
    <dbReference type="NCBI Taxonomy" id="4045"/>
    <lineage>
        <taxon>Eukaryota</taxon>
        <taxon>Viridiplantae</taxon>
        <taxon>Streptophyta</taxon>
        <taxon>Embryophyta</taxon>
        <taxon>Tracheophyta</taxon>
        <taxon>Spermatophyta</taxon>
        <taxon>Magnoliopsida</taxon>
        <taxon>eudicotyledons</taxon>
        <taxon>Gunneridae</taxon>
        <taxon>Pentapetalae</taxon>
        <taxon>asterids</taxon>
        <taxon>campanulids</taxon>
        <taxon>Apiales</taxon>
        <taxon>Apiaceae</taxon>
        <taxon>Apioideae</taxon>
        <taxon>apioid superclade</taxon>
        <taxon>Apieae</taxon>
        <taxon>Apium</taxon>
    </lineage>
</organism>
<dbReference type="InterPro" id="IPR008700">
    <property type="entry name" value="TypeIII_avirulence_cleave"/>
</dbReference>
<evidence type="ECO:0000256" key="1">
    <source>
        <dbReference type="SAM" id="MobiDB-lite"/>
    </source>
</evidence>
<feature type="compositionally biased region" description="Polar residues" evidence="1">
    <location>
        <begin position="13"/>
        <end position="25"/>
    </location>
</feature>
<dbReference type="Pfam" id="PF05627">
    <property type="entry name" value="AvrRpt-cleavage"/>
    <property type="match status" value="1"/>
</dbReference>
<dbReference type="PANTHER" id="PTHR33159">
    <property type="entry name" value="RPM1-INTERACTING PROTEIN 4 (RIN4) FAMILY PROTEIN"/>
    <property type="match status" value="1"/>
</dbReference>
<feature type="non-terminal residue" evidence="3">
    <location>
        <position position="1"/>
    </location>
</feature>
<proteinExistence type="predicted"/>
<name>A0A6L5BEP8_APIGR</name>
<feature type="region of interest" description="Disordered" evidence="1">
    <location>
        <begin position="1"/>
        <end position="76"/>
    </location>
</feature>